<evidence type="ECO:0000313" key="2">
    <source>
        <dbReference type="EMBL" id="KAI9200253.1"/>
    </source>
</evidence>
<reference evidence="2" key="1">
    <citation type="journal article" date="2022" name="Plant J.">
        <title>Strategies of tolerance reflected in two North American maple genomes.</title>
        <authorList>
            <person name="McEvoy S.L."/>
            <person name="Sezen U.U."/>
            <person name="Trouern-Trend A."/>
            <person name="McMahon S.M."/>
            <person name="Schaberg P.G."/>
            <person name="Yang J."/>
            <person name="Wegrzyn J.L."/>
            <person name="Swenson N.G."/>
        </authorList>
    </citation>
    <scope>NUCLEOTIDE SEQUENCE</scope>
    <source>
        <strain evidence="2">91603</strain>
    </source>
</reference>
<name>A0AAD5JGV5_ACENE</name>
<accession>A0AAD5JGV5</accession>
<organism evidence="2 3">
    <name type="scientific">Acer negundo</name>
    <name type="common">Box elder</name>
    <dbReference type="NCBI Taxonomy" id="4023"/>
    <lineage>
        <taxon>Eukaryota</taxon>
        <taxon>Viridiplantae</taxon>
        <taxon>Streptophyta</taxon>
        <taxon>Embryophyta</taxon>
        <taxon>Tracheophyta</taxon>
        <taxon>Spermatophyta</taxon>
        <taxon>Magnoliopsida</taxon>
        <taxon>eudicotyledons</taxon>
        <taxon>Gunneridae</taxon>
        <taxon>Pentapetalae</taxon>
        <taxon>rosids</taxon>
        <taxon>malvids</taxon>
        <taxon>Sapindales</taxon>
        <taxon>Sapindaceae</taxon>
        <taxon>Hippocastanoideae</taxon>
        <taxon>Acereae</taxon>
        <taxon>Acer</taxon>
    </lineage>
</organism>
<feature type="region of interest" description="Disordered" evidence="1">
    <location>
        <begin position="139"/>
        <end position="158"/>
    </location>
</feature>
<keyword evidence="3" id="KW-1185">Reference proteome</keyword>
<protein>
    <submittedName>
        <fullName evidence="2">Uncharacterized protein</fullName>
    </submittedName>
</protein>
<comment type="caution">
    <text evidence="2">The sequence shown here is derived from an EMBL/GenBank/DDBJ whole genome shotgun (WGS) entry which is preliminary data.</text>
</comment>
<evidence type="ECO:0000256" key="1">
    <source>
        <dbReference type="SAM" id="MobiDB-lite"/>
    </source>
</evidence>
<dbReference type="EMBL" id="JAJSOW010000001">
    <property type="protein sequence ID" value="KAI9200253.1"/>
    <property type="molecule type" value="Genomic_DNA"/>
</dbReference>
<dbReference type="AlphaFoldDB" id="A0AAD5JGV5"/>
<gene>
    <name evidence="2" type="ORF">LWI28_004974</name>
</gene>
<sequence>MTSFGWNCRRFSVFKRNGRKEVEVSKQNGDDWLSSYREECGGIGTFTEVVKKDQKCDEIEKVCEMSWNSKDNEDIWLSKCDVGVIKEFGNVSVGEGPFLVKINEDAASVEPAWMESFLGLSMVPSRAVQSPLLILEEKGSPLPTQHGSRKNEPQNERLGCDRSIPFKSLQTGHRGKCFGGFKDLKVGFRKVDGKFVDSKQKLASPSLPIIGLGRKKKSQEEKVSVSLMDLSPVLTLNWSSYLAVKGQVMKCRNSKNNLKLSLNFEDEISRIIRIGVDLGMDFDGKKVGMTAVFAEVKRKLKL</sequence>
<proteinExistence type="predicted"/>
<feature type="compositionally biased region" description="Basic and acidic residues" evidence="1">
    <location>
        <begin position="149"/>
        <end position="158"/>
    </location>
</feature>
<dbReference type="Proteomes" id="UP001064489">
    <property type="component" value="Chromosome 9"/>
</dbReference>
<reference evidence="2" key="2">
    <citation type="submission" date="2023-02" db="EMBL/GenBank/DDBJ databases">
        <authorList>
            <person name="Swenson N.G."/>
            <person name="Wegrzyn J.L."/>
            <person name="Mcevoy S.L."/>
        </authorList>
    </citation>
    <scope>NUCLEOTIDE SEQUENCE</scope>
    <source>
        <strain evidence="2">91603</strain>
        <tissue evidence="2">Leaf</tissue>
    </source>
</reference>
<evidence type="ECO:0000313" key="3">
    <source>
        <dbReference type="Proteomes" id="UP001064489"/>
    </source>
</evidence>